<dbReference type="EMBL" id="BGZK01001623">
    <property type="protein sequence ID" value="GBP83479.1"/>
    <property type="molecule type" value="Genomic_DNA"/>
</dbReference>
<protein>
    <submittedName>
        <fullName evidence="2">Uncharacterized protein</fullName>
    </submittedName>
</protein>
<feature type="compositionally biased region" description="Polar residues" evidence="1">
    <location>
        <begin position="123"/>
        <end position="141"/>
    </location>
</feature>
<evidence type="ECO:0000256" key="1">
    <source>
        <dbReference type="SAM" id="MobiDB-lite"/>
    </source>
</evidence>
<reference evidence="2 3" key="1">
    <citation type="journal article" date="2019" name="Commun. Biol.">
        <title>The bagworm genome reveals a unique fibroin gene that provides high tensile strength.</title>
        <authorList>
            <person name="Kono N."/>
            <person name="Nakamura H."/>
            <person name="Ohtoshi R."/>
            <person name="Tomita M."/>
            <person name="Numata K."/>
            <person name="Arakawa K."/>
        </authorList>
    </citation>
    <scope>NUCLEOTIDE SEQUENCE [LARGE SCALE GENOMIC DNA]</scope>
</reference>
<comment type="caution">
    <text evidence="2">The sequence shown here is derived from an EMBL/GenBank/DDBJ whole genome shotgun (WGS) entry which is preliminary data.</text>
</comment>
<evidence type="ECO:0000313" key="2">
    <source>
        <dbReference type="EMBL" id="GBP83479.1"/>
    </source>
</evidence>
<feature type="region of interest" description="Disordered" evidence="1">
    <location>
        <begin position="149"/>
        <end position="168"/>
    </location>
</feature>
<sequence>MSHAHARFDCERGERARAASALDIFMGHVPNTNYQLYLKECFRLDNPNIRESCRLSAPCEAVGAENRIDAGLRSGQFSSVAQQNPYLLQARRKELRSKNVHWIASAKAPFAAKVRIRVRAVDSRSSPTRSRSKNPSNSPLLIQTFGGATGAHGATWRRSSVTKAGRCR</sequence>
<proteinExistence type="predicted"/>
<dbReference type="Proteomes" id="UP000299102">
    <property type="component" value="Unassembled WGS sequence"/>
</dbReference>
<feature type="region of interest" description="Disordered" evidence="1">
    <location>
        <begin position="121"/>
        <end position="141"/>
    </location>
</feature>
<accession>A0A4C1Z987</accession>
<keyword evidence="3" id="KW-1185">Reference proteome</keyword>
<name>A0A4C1Z987_EUMVA</name>
<organism evidence="2 3">
    <name type="scientific">Eumeta variegata</name>
    <name type="common">Bagworm moth</name>
    <name type="synonym">Eumeta japonica</name>
    <dbReference type="NCBI Taxonomy" id="151549"/>
    <lineage>
        <taxon>Eukaryota</taxon>
        <taxon>Metazoa</taxon>
        <taxon>Ecdysozoa</taxon>
        <taxon>Arthropoda</taxon>
        <taxon>Hexapoda</taxon>
        <taxon>Insecta</taxon>
        <taxon>Pterygota</taxon>
        <taxon>Neoptera</taxon>
        <taxon>Endopterygota</taxon>
        <taxon>Lepidoptera</taxon>
        <taxon>Glossata</taxon>
        <taxon>Ditrysia</taxon>
        <taxon>Tineoidea</taxon>
        <taxon>Psychidae</taxon>
        <taxon>Oiketicinae</taxon>
        <taxon>Eumeta</taxon>
    </lineage>
</organism>
<dbReference type="AlphaFoldDB" id="A0A4C1Z987"/>
<gene>
    <name evidence="2" type="ORF">EVAR_65125_1</name>
</gene>
<evidence type="ECO:0000313" key="3">
    <source>
        <dbReference type="Proteomes" id="UP000299102"/>
    </source>
</evidence>